<evidence type="ECO:0000256" key="3">
    <source>
        <dbReference type="SAM" id="MobiDB-lite"/>
    </source>
</evidence>
<dbReference type="InterPro" id="IPR038765">
    <property type="entry name" value="Papain-like_cys_pep_sf"/>
</dbReference>
<dbReference type="EMBL" id="CABFNS010000809">
    <property type="protein sequence ID" value="VUC29775.1"/>
    <property type="molecule type" value="Genomic_DNA"/>
</dbReference>
<keyword evidence="2" id="KW-0808">Transferase</keyword>
<organism evidence="4 5">
    <name type="scientific">Bionectria ochroleuca</name>
    <name type="common">Gliocladium roseum</name>
    <dbReference type="NCBI Taxonomy" id="29856"/>
    <lineage>
        <taxon>Eukaryota</taxon>
        <taxon>Fungi</taxon>
        <taxon>Dikarya</taxon>
        <taxon>Ascomycota</taxon>
        <taxon>Pezizomycotina</taxon>
        <taxon>Sordariomycetes</taxon>
        <taxon>Hypocreomycetidae</taxon>
        <taxon>Hypocreales</taxon>
        <taxon>Bionectriaceae</taxon>
        <taxon>Clonostachys</taxon>
    </lineage>
</organism>
<evidence type="ECO:0000313" key="4">
    <source>
        <dbReference type="EMBL" id="VUC29775.1"/>
    </source>
</evidence>
<dbReference type="Gene3D" id="3.30.2140.20">
    <property type="match status" value="1"/>
</dbReference>
<keyword evidence="5" id="KW-1185">Reference proteome</keyword>
<dbReference type="PANTHER" id="PTHR11786">
    <property type="entry name" value="N-HYDROXYARYLAMINE O-ACETYLTRANSFERASE"/>
    <property type="match status" value="1"/>
</dbReference>
<dbReference type="Proteomes" id="UP000766486">
    <property type="component" value="Unassembled WGS sequence"/>
</dbReference>
<dbReference type="PANTHER" id="PTHR11786:SF0">
    <property type="entry name" value="ARYLAMINE N-ACETYLTRANSFERASE 4-RELATED"/>
    <property type="match status" value="1"/>
</dbReference>
<evidence type="ECO:0000256" key="2">
    <source>
        <dbReference type="RuleBase" id="RU003452"/>
    </source>
</evidence>
<comment type="caution">
    <text evidence="4">The sequence shown here is derived from an EMBL/GenBank/DDBJ whole genome shotgun (WGS) entry which is preliminary data.</text>
</comment>
<name>A0ABY6UFK7_BIOOC</name>
<evidence type="ECO:0000313" key="5">
    <source>
        <dbReference type="Proteomes" id="UP000766486"/>
    </source>
</evidence>
<evidence type="ECO:0008006" key="6">
    <source>
        <dbReference type="Google" id="ProtNLM"/>
    </source>
</evidence>
<dbReference type="PRINTS" id="PR01543">
    <property type="entry name" value="ANATRNSFRASE"/>
</dbReference>
<dbReference type="InterPro" id="IPR053710">
    <property type="entry name" value="Arylamine_NAT_domain_sf"/>
</dbReference>
<gene>
    <name evidence="4" type="ORF">CLO192961_LOCUS266495</name>
</gene>
<dbReference type="Pfam" id="PF00797">
    <property type="entry name" value="Acetyltransf_2"/>
    <property type="match status" value="1"/>
</dbReference>
<comment type="similarity">
    <text evidence="1 2">Belongs to the arylamine N-acetyltransferase family.</text>
</comment>
<protein>
    <recommendedName>
        <fullName evidence="6">Arylamine N-acetyltransferase</fullName>
    </recommendedName>
</protein>
<reference evidence="4 5" key="1">
    <citation type="submission" date="2019-06" db="EMBL/GenBank/DDBJ databases">
        <authorList>
            <person name="Broberg M."/>
        </authorList>
    </citation>
    <scope>NUCLEOTIDE SEQUENCE [LARGE SCALE GENOMIC DNA]</scope>
</reference>
<dbReference type="SUPFAM" id="SSF54001">
    <property type="entry name" value="Cysteine proteinases"/>
    <property type="match status" value="1"/>
</dbReference>
<accession>A0ABY6UFK7</accession>
<feature type="region of interest" description="Disordered" evidence="3">
    <location>
        <begin position="216"/>
        <end position="235"/>
    </location>
</feature>
<dbReference type="InterPro" id="IPR001447">
    <property type="entry name" value="Arylamine_N-AcTrfase"/>
</dbReference>
<keyword evidence="2" id="KW-0012">Acyltransferase</keyword>
<sequence>MSSDAQFQFLALLQKHQLMHIPFENLTLHYSWHRVIDVAPDRLFDKIVRQQGRGGYCMENNSLFHTVLLSLGFRVYMVGARVYDKESSRYAGLTHCLNIVTIHDVRYAVDVCFGAKVPVLPLTLSHNQVQQHSRPGQMRARYDSIPQALSEDQRLWIYEHRIDDQAPWIPQYCFPDFELLPEDIRVLNFTPARSPSSFFTYKLVCVRFTSEDECYSSKQPSNDHQVAGHDQGAEPKTAGAIDGALIVDGHTFKWRKGGQKQWERTLTNEDERAEVLREYFSIHLTDEERRAIKGTAADLSQQRSAASPGIGF</sequence>
<evidence type="ECO:0000256" key="1">
    <source>
        <dbReference type="ARBA" id="ARBA00006547"/>
    </source>
</evidence>
<proteinExistence type="inferred from homology"/>